<comment type="similarity">
    <text evidence="2">Belongs to the GLI C2H2-type zinc-finger protein family.</text>
</comment>
<feature type="non-terminal residue" evidence="10">
    <location>
        <position position="223"/>
    </location>
</feature>
<accession>A0A1A8S5B1</accession>
<keyword evidence="7" id="KW-0539">Nucleus</keyword>
<dbReference type="Gene3D" id="3.30.160.60">
    <property type="entry name" value="Classic Zinc Finger"/>
    <property type="match status" value="1"/>
</dbReference>
<evidence type="ECO:0000256" key="2">
    <source>
        <dbReference type="ARBA" id="ARBA00010831"/>
    </source>
</evidence>
<dbReference type="InterPro" id="IPR043359">
    <property type="entry name" value="GLI-like"/>
</dbReference>
<keyword evidence="6" id="KW-0862">Zinc</keyword>
<reference evidence="10" key="1">
    <citation type="submission" date="2016-05" db="EMBL/GenBank/DDBJ databases">
        <authorList>
            <person name="Lavstsen T."/>
            <person name="Jespersen J.S."/>
        </authorList>
    </citation>
    <scope>NUCLEOTIDE SEQUENCE</scope>
    <source>
        <tissue evidence="10">Brain</tissue>
    </source>
</reference>
<gene>
    <name evidence="10" type="primary">GLI2B</name>
</gene>
<evidence type="ECO:0000256" key="4">
    <source>
        <dbReference type="ARBA" id="ARBA00022737"/>
    </source>
</evidence>
<dbReference type="SUPFAM" id="SSF57667">
    <property type="entry name" value="beta-beta-alpha zinc fingers"/>
    <property type="match status" value="1"/>
</dbReference>
<dbReference type="PANTHER" id="PTHR45718:SF6">
    <property type="entry name" value="ZINC FINGER PROTEIN GLI2"/>
    <property type="match status" value="1"/>
</dbReference>
<dbReference type="InterPro" id="IPR013087">
    <property type="entry name" value="Znf_C2H2_type"/>
</dbReference>
<evidence type="ECO:0000256" key="1">
    <source>
        <dbReference type="ARBA" id="ARBA00004123"/>
    </source>
</evidence>
<name>A0A1A8S5B1_9TELE</name>
<dbReference type="PANTHER" id="PTHR45718">
    <property type="entry name" value="TRANSCRIPTIONAL ACTIVATOR CUBITUS INTERRUPTUS"/>
    <property type="match status" value="1"/>
</dbReference>
<dbReference type="GO" id="GO:0005634">
    <property type="term" value="C:nucleus"/>
    <property type="evidence" value="ECO:0007669"/>
    <property type="project" value="UniProtKB-SubCell"/>
</dbReference>
<feature type="compositionally biased region" description="Low complexity" evidence="8">
    <location>
        <begin position="84"/>
        <end position="97"/>
    </location>
</feature>
<evidence type="ECO:0000256" key="5">
    <source>
        <dbReference type="ARBA" id="ARBA00022771"/>
    </source>
</evidence>
<dbReference type="AlphaFoldDB" id="A0A1A8S5B1"/>
<keyword evidence="4" id="KW-0677">Repeat</keyword>
<comment type="subcellular location">
    <subcellularLocation>
        <location evidence="1">Nucleus</location>
    </subcellularLocation>
</comment>
<feature type="domain" description="C2H2-type" evidence="9">
    <location>
        <begin position="120"/>
        <end position="143"/>
    </location>
</feature>
<organism evidence="10">
    <name type="scientific">Nothobranchius rachovii</name>
    <name type="common">bluefin notho</name>
    <dbReference type="NCBI Taxonomy" id="451742"/>
    <lineage>
        <taxon>Eukaryota</taxon>
        <taxon>Metazoa</taxon>
        <taxon>Chordata</taxon>
        <taxon>Craniata</taxon>
        <taxon>Vertebrata</taxon>
        <taxon>Euteleostomi</taxon>
        <taxon>Actinopterygii</taxon>
        <taxon>Neopterygii</taxon>
        <taxon>Teleostei</taxon>
        <taxon>Neoteleostei</taxon>
        <taxon>Acanthomorphata</taxon>
        <taxon>Ovalentaria</taxon>
        <taxon>Atherinomorphae</taxon>
        <taxon>Cyprinodontiformes</taxon>
        <taxon>Nothobranchiidae</taxon>
        <taxon>Nothobranchius</taxon>
    </lineage>
</organism>
<sequence>MAYQQLLSHQRSLSAFGHNSALIQTPPTFSEHQSGLSLPSVTSSHLNKDLMSKNVKDDSAVSSSVDPFTNKRPKVKAEGEGLRSASSLSPNHHSSLLDLKEDGDHDKCVQEPEMVFETNCHWEGCRREYQTQDQLVHHINNDHIHGEKKEFKIHASKNENHLQSGPSTGPKSLNPSGPELMQQTDCGLGHPCSPEDHALLYMGGFDANRRLFYSEQLTVRVQQ</sequence>
<evidence type="ECO:0000313" key="10">
    <source>
        <dbReference type="EMBL" id="SBS13446.1"/>
    </source>
</evidence>
<feature type="region of interest" description="Disordered" evidence="8">
    <location>
        <begin position="53"/>
        <end position="99"/>
    </location>
</feature>
<dbReference type="InterPro" id="IPR036236">
    <property type="entry name" value="Znf_C2H2_sf"/>
</dbReference>
<dbReference type="GO" id="GO:0008270">
    <property type="term" value="F:zinc ion binding"/>
    <property type="evidence" value="ECO:0007669"/>
    <property type="project" value="UniProtKB-KW"/>
</dbReference>
<reference evidence="10" key="2">
    <citation type="submission" date="2016-06" db="EMBL/GenBank/DDBJ databases">
        <title>The genome of a short-lived fish provides insights into sex chromosome evolution and the genetic control of aging.</title>
        <authorList>
            <person name="Reichwald K."/>
            <person name="Felder M."/>
            <person name="Petzold A."/>
            <person name="Koch P."/>
            <person name="Groth M."/>
            <person name="Platzer M."/>
        </authorList>
    </citation>
    <scope>NUCLEOTIDE SEQUENCE</scope>
    <source>
        <tissue evidence="10">Brain</tissue>
    </source>
</reference>
<keyword evidence="5" id="KW-0863">Zinc-finger</keyword>
<dbReference type="GO" id="GO:0007224">
    <property type="term" value="P:smoothened signaling pathway"/>
    <property type="evidence" value="ECO:0007669"/>
    <property type="project" value="TreeGrafter"/>
</dbReference>
<dbReference type="PROSITE" id="PS00028">
    <property type="entry name" value="ZINC_FINGER_C2H2_1"/>
    <property type="match status" value="1"/>
</dbReference>
<evidence type="ECO:0000256" key="8">
    <source>
        <dbReference type="SAM" id="MobiDB-lite"/>
    </source>
</evidence>
<proteinExistence type="inferred from homology"/>
<evidence type="ECO:0000256" key="3">
    <source>
        <dbReference type="ARBA" id="ARBA00022723"/>
    </source>
</evidence>
<evidence type="ECO:0000256" key="6">
    <source>
        <dbReference type="ARBA" id="ARBA00022833"/>
    </source>
</evidence>
<evidence type="ECO:0000256" key="7">
    <source>
        <dbReference type="ARBA" id="ARBA00023242"/>
    </source>
</evidence>
<dbReference type="FunFam" id="3.30.160.60:FF:000068">
    <property type="entry name" value="GLI family zinc finger 3"/>
    <property type="match status" value="1"/>
</dbReference>
<dbReference type="EMBL" id="HAEH01022131">
    <property type="protein sequence ID" value="SBS13446.1"/>
    <property type="molecule type" value="Transcribed_RNA"/>
</dbReference>
<protein>
    <submittedName>
        <fullName evidence="10">GLI-Kruppel family member GLI2b</fullName>
    </submittedName>
</protein>
<feature type="compositionally biased region" description="Polar residues" evidence="8">
    <location>
        <begin position="161"/>
        <end position="178"/>
    </location>
</feature>
<evidence type="ECO:0000259" key="9">
    <source>
        <dbReference type="PROSITE" id="PS00028"/>
    </source>
</evidence>
<feature type="region of interest" description="Disordered" evidence="8">
    <location>
        <begin position="159"/>
        <end position="178"/>
    </location>
</feature>
<keyword evidence="3" id="KW-0479">Metal-binding</keyword>
<dbReference type="GO" id="GO:0000978">
    <property type="term" value="F:RNA polymerase II cis-regulatory region sequence-specific DNA binding"/>
    <property type="evidence" value="ECO:0007669"/>
    <property type="project" value="TreeGrafter"/>
</dbReference>
<dbReference type="GO" id="GO:0000981">
    <property type="term" value="F:DNA-binding transcription factor activity, RNA polymerase II-specific"/>
    <property type="evidence" value="ECO:0007669"/>
    <property type="project" value="TreeGrafter"/>
</dbReference>